<dbReference type="GeneID" id="87481564"/>
<dbReference type="GO" id="GO:0005975">
    <property type="term" value="P:carbohydrate metabolic process"/>
    <property type="evidence" value="ECO:0007669"/>
    <property type="project" value="InterPro"/>
</dbReference>
<evidence type="ECO:0000256" key="9">
    <source>
        <dbReference type="ARBA" id="ARBA00031501"/>
    </source>
</evidence>
<evidence type="ECO:0000313" key="12">
    <source>
        <dbReference type="EMBL" id="ROQ53336.1"/>
    </source>
</evidence>
<keyword evidence="7 10" id="KW-0119">Carbohydrate metabolism</keyword>
<organism evidence="12 13">
    <name type="scientific">Pseudomonas putida</name>
    <name type="common">Arthrobacter siderocapsulatus</name>
    <dbReference type="NCBI Taxonomy" id="303"/>
    <lineage>
        <taxon>Bacteria</taxon>
        <taxon>Pseudomonadati</taxon>
        <taxon>Pseudomonadota</taxon>
        <taxon>Gammaproteobacteria</taxon>
        <taxon>Pseudomonadales</taxon>
        <taxon>Pseudomonadaceae</taxon>
        <taxon>Pseudomonas</taxon>
    </lineage>
</organism>
<dbReference type="RefSeq" id="WP_054915393.1">
    <property type="nucleotide sequence ID" value="NZ_LKGZ01000023.1"/>
</dbReference>
<evidence type="ECO:0000256" key="2">
    <source>
        <dbReference type="ARBA" id="ARBA00005684"/>
    </source>
</evidence>
<sequence>MPDLPLLQLAERAGLAVDWIDANGRAQRVSEPVLRRILAALGHPAADDIAIANSLKALEKAHDSRHLPPLLTVDQHQPLDLSRYFAANSRCEVQHEDGTRQQLQLDAQALLPPGLPLGYHQLHIDATTFTLAVAPAQCYSLADALGTPHPRCWGLSAQLYSLRRPGDGGLGDCLALEGLARSAAERGATALAISPVHAMFTRNHPSYSPYSPSSRLFLNSLYASPQAVIDERTVRITVQALGLEAQLEQLEGLPLIDWPRAAGARQQILQALYQGFIKGEQPQRADFDSFRHAGGQALEDHCRFEALLDAAAERGESQDWRQWPAAWLDPRSAEIAAFAADHVEQIGFYAFCQWLIARSLERAQEAARGSGMAVGLIADLAVGADGTGSQAWSRQDELLAELHVGAPPDILNRSGQSWGICAFSPEGLRRNGYRAFIEMLRANFAHAGGLRIDHVMGLQRLWLIPQGAAPSEGAYLHYPLDDLLRLLALESVRHKAIVLGEDLGTVPEGLREKLAARAILGMRVLLFEQDPPGQFTPILDWPDNALATTSTHDLPPLAGWLQARDIDWGQRLGAIDAITERDWRDSRQHEIQGLRRLLHSSYGDTSSEADTLIDASLRLLGHTRAPLVLVPLEDLLGVDEQPNLPGTVDTHPNWRRRFALPAAQLLDDSDAARRLELLAQAREQAFERDR</sequence>
<dbReference type="Gene3D" id="3.20.20.80">
    <property type="entry name" value="Glycosidases"/>
    <property type="match status" value="1"/>
</dbReference>
<keyword evidence="6 10" id="KW-0808">Transferase</keyword>
<dbReference type="Proteomes" id="UP000269115">
    <property type="component" value="Unassembled WGS sequence"/>
</dbReference>
<protein>
    <recommendedName>
        <fullName evidence="4 10">4-alpha-glucanotransferase</fullName>
        <ecNumber evidence="3 10">2.4.1.25</ecNumber>
    </recommendedName>
    <alternativeName>
        <fullName evidence="8 10">Amylomaltase</fullName>
    </alternativeName>
    <alternativeName>
        <fullName evidence="9 10">Disproportionating enzyme</fullName>
    </alternativeName>
</protein>
<feature type="domain" description="MalQ N-terminal beta-sandwich" evidence="11">
    <location>
        <begin position="67"/>
        <end position="135"/>
    </location>
</feature>
<dbReference type="PANTHER" id="PTHR32438">
    <property type="entry name" value="4-ALPHA-GLUCANOTRANSFERASE DPE1, CHLOROPLASTIC/AMYLOPLASTIC"/>
    <property type="match status" value="1"/>
</dbReference>
<dbReference type="InterPro" id="IPR017853">
    <property type="entry name" value="GH"/>
</dbReference>
<comment type="catalytic activity">
    <reaction evidence="1 10">
        <text>Transfers a segment of a (1-&gt;4)-alpha-D-glucan to a new position in an acceptor, which may be glucose or a (1-&gt;4)-alpha-D-glucan.</text>
        <dbReference type="EC" id="2.4.1.25"/>
    </reaction>
</comment>
<comment type="caution">
    <text evidence="12">The sequence shown here is derived from an EMBL/GenBank/DDBJ whole genome shotgun (WGS) entry which is preliminary data.</text>
</comment>
<dbReference type="EMBL" id="RJUR01000011">
    <property type="protein sequence ID" value="ROQ53336.1"/>
    <property type="molecule type" value="Genomic_DNA"/>
</dbReference>
<dbReference type="InterPro" id="IPR003385">
    <property type="entry name" value="Glyco_hydro_77"/>
</dbReference>
<accession>A0A9X8EQA6</accession>
<evidence type="ECO:0000256" key="10">
    <source>
        <dbReference type="RuleBase" id="RU361207"/>
    </source>
</evidence>
<reference evidence="12 13" key="1">
    <citation type="submission" date="2018-11" db="EMBL/GenBank/DDBJ databases">
        <title>Genomic analyses of the natural microbiome of Caenorhabditis elegans.</title>
        <authorList>
            <person name="Samuel B."/>
        </authorList>
    </citation>
    <scope>NUCLEOTIDE SEQUENCE [LARGE SCALE GENOMIC DNA]</scope>
    <source>
        <strain evidence="12 13">BIGb0473</strain>
    </source>
</reference>
<evidence type="ECO:0000256" key="8">
    <source>
        <dbReference type="ARBA" id="ARBA00031423"/>
    </source>
</evidence>
<evidence type="ECO:0000256" key="5">
    <source>
        <dbReference type="ARBA" id="ARBA00022676"/>
    </source>
</evidence>
<dbReference type="Pfam" id="PF21226">
    <property type="entry name" value="MalQ_N"/>
    <property type="match status" value="1"/>
</dbReference>
<dbReference type="GO" id="GO:0004134">
    <property type="term" value="F:4-alpha-glucanotransferase activity"/>
    <property type="evidence" value="ECO:0007669"/>
    <property type="project" value="UniProtKB-EC"/>
</dbReference>
<dbReference type="EC" id="2.4.1.25" evidence="3 10"/>
<name>A0A9X8EQA6_PSEPU</name>
<evidence type="ECO:0000256" key="6">
    <source>
        <dbReference type="ARBA" id="ARBA00022679"/>
    </source>
</evidence>
<gene>
    <name evidence="12" type="ORF">EDF85_1094</name>
</gene>
<comment type="similarity">
    <text evidence="2 10">Belongs to the disproportionating enzyme family.</text>
</comment>
<evidence type="ECO:0000256" key="3">
    <source>
        <dbReference type="ARBA" id="ARBA00012560"/>
    </source>
</evidence>
<dbReference type="Pfam" id="PF02446">
    <property type="entry name" value="Glyco_hydro_77"/>
    <property type="match status" value="1"/>
</dbReference>
<dbReference type="AlphaFoldDB" id="A0A9X8EQA6"/>
<dbReference type="SUPFAM" id="SSF51445">
    <property type="entry name" value="(Trans)glycosidases"/>
    <property type="match status" value="1"/>
</dbReference>
<dbReference type="InterPro" id="IPR048458">
    <property type="entry name" value="MalQ_N"/>
</dbReference>
<evidence type="ECO:0000256" key="1">
    <source>
        <dbReference type="ARBA" id="ARBA00000439"/>
    </source>
</evidence>
<proteinExistence type="inferred from homology"/>
<dbReference type="PANTHER" id="PTHR32438:SF5">
    <property type="entry name" value="4-ALPHA-GLUCANOTRANSFERASE DPE1, CHLOROPLASTIC_AMYLOPLASTIC"/>
    <property type="match status" value="1"/>
</dbReference>
<evidence type="ECO:0000256" key="7">
    <source>
        <dbReference type="ARBA" id="ARBA00023277"/>
    </source>
</evidence>
<dbReference type="NCBIfam" id="TIGR00217">
    <property type="entry name" value="malQ"/>
    <property type="match status" value="1"/>
</dbReference>
<keyword evidence="5 10" id="KW-0328">Glycosyltransferase</keyword>
<evidence type="ECO:0000259" key="11">
    <source>
        <dbReference type="Pfam" id="PF21226"/>
    </source>
</evidence>
<evidence type="ECO:0000256" key="4">
    <source>
        <dbReference type="ARBA" id="ARBA00020295"/>
    </source>
</evidence>
<evidence type="ECO:0000313" key="13">
    <source>
        <dbReference type="Proteomes" id="UP000269115"/>
    </source>
</evidence>